<dbReference type="GO" id="GO:0004175">
    <property type="term" value="F:endopeptidase activity"/>
    <property type="evidence" value="ECO:0007669"/>
    <property type="project" value="UniProtKB-ARBA"/>
</dbReference>
<keyword evidence="2" id="KW-0645">Protease</keyword>
<accession>A0A1X7D388</accession>
<name>A0A1X7D388_9BACI</name>
<dbReference type="GeneID" id="93700078"/>
<protein>
    <submittedName>
        <fullName evidence="2">CAAX protease</fullName>
    </submittedName>
</protein>
<keyword evidence="2" id="KW-0378">Hydrolase</keyword>
<evidence type="ECO:0000313" key="3">
    <source>
        <dbReference type="Proteomes" id="UP000036202"/>
    </source>
</evidence>
<dbReference type="Pfam" id="PF02517">
    <property type="entry name" value="Rce1-like"/>
    <property type="match status" value="1"/>
</dbReference>
<dbReference type="GO" id="GO:0080120">
    <property type="term" value="P:CAAX-box protein maturation"/>
    <property type="evidence" value="ECO:0007669"/>
    <property type="project" value="UniProtKB-ARBA"/>
</dbReference>
<reference evidence="3" key="2">
    <citation type="submission" date="2015-06" db="EMBL/GenBank/DDBJ databases">
        <title>Genome Sequence of Bacillus endophyticus and Analysis of its Companion Mechanism in the Ketogulonigenium vulgare-Bacillus strain Consortium.</title>
        <authorList>
            <person name="Jia N."/>
            <person name="Du J."/>
            <person name="Ding M.-Z."/>
            <person name="Gao F."/>
            <person name="Yuan Y.-J."/>
        </authorList>
    </citation>
    <scope>NUCLEOTIDE SEQUENCE [LARGE SCALE GENOMIC DNA]</scope>
    <source>
        <strain evidence="3">Hbe603</strain>
    </source>
</reference>
<proteinExistence type="predicted"/>
<evidence type="ECO:0000259" key="1">
    <source>
        <dbReference type="Pfam" id="PF02517"/>
    </source>
</evidence>
<dbReference type="KEGG" id="beo:BEH_19005"/>
<gene>
    <name evidence="2" type="ORF">BEH_19005</name>
</gene>
<dbReference type="AlphaFoldDB" id="A0A1X7D388"/>
<dbReference type="GO" id="GO:0006508">
    <property type="term" value="P:proteolysis"/>
    <property type="evidence" value="ECO:0007669"/>
    <property type="project" value="UniProtKB-KW"/>
</dbReference>
<organism evidence="2 3">
    <name type="scientific">Priestia filamentosa</name>
    <dbReference type="NCBI Taxonomy" id="1402861"/>
    <lineage>
        <taxon>Bacteria</taxon>
        <taxon>Bacillati</taxon>
        <taxon>Bacillota</taxon>
        <taxon>Bacilli</taxon>
        <taxon>Bacillales</taxon>
        <taxon>Bacillaceae</taxon>
        <taxon>Priestia</taxon>
    </lineage>
</organism>
<keyword evidence="3" id="KW-1185">Reference proteome</keyword>
<dbReference type="PATRIC" id="fig|135735.6.peg.4033"/>
<dbReference type="EMBL" id="CP011974">
    <property type="protein sequence ID" value="AKO93992.1"/>
    <property type="molecule type" value="Genomic_DNA"/>
</dbReference>
<reference evidence="2 3" key="1">
    <citation type="journal article" date="2015" name="PLoS ONE">
        <title>Genome Sequence of Bacillus endophyticus and Analysis of Its Companion Mechanism in the Ketogulonigenium vulgare-Bacillus Strain Consortium.</title>
        <authorList>
            <person name="Jia N."/>
            <person name="Du J."/>
            <person name="Ding M.Z."/>
            <person name="Gao F."/>
            <person name="Yuan Y.J."/>
        </authorList>
    </citation>
    <scope>NUCLEOTIDE SEQUENCE [LARGE SCALE GENOMIC DNA]</scope>
    <source>
        <strain evidence="2 3">Hbe603</strain>
    </source>
</reference>
<accession>A0A0H4KIP7</accession>
<dbReference type="OrthoDB" id="1523022at2"/>
<dbReference type="InterPro" id="IPR003675">
    <property type="entry name" value="Rce1/LyrA-like_dom"/>
</dbReference>
<sequence>MNTSKYSDRELIWSLYGTQGLLFLLTIGLVFFLHDQPGELGEYFQLDFRELFLFGMFPALVVVAVDLLLTINLPSHLYDDGGINRQIFRSRSFWHIIFLCLLISFVEELLFRGVIQAHIGLVGASIIFALIHVRYLTKPVLFSSVVLMSFMIGLLFWWTDNLLVTMMAHFVIDFVLALYIRYIEKEEHA</sequence>
<feature type="domain" description="CAAX prenyl protease 2/Lysostaphin resistance protein A-like" evidence="1">
    <location>
        <begin position="92"/>
        <end position="175"/>
    </location>
</feature>
<evidence type="ECO:0000313" key="2">
    <source>
        <dbReference type="EMBL" id="AKO93992.1"/>
    </source>
</evidence>
<dbReference type="Proteomes" id="UP000036202">
    <property type="component" value="Chromosome"/>
</dbReference>
<dbReference type="RefSeq" id="WP_040056732.1">
    <property type="nucleotide sequence ID" value="NZ_CP011974.1"/>
</dbReference>